<dbReference type="AlphaFoldDB" id="A4U100"/>
<proteinExistence type="predicted"/>
<sequence>MNTQRPHCGWVLGRGQANDLDGLHDILLCATRRGCDGSVECSERALELVLSATRAQIRHECGDEDVS</sequence>
<organism evidence="1">
    <name type="scientific">Magnetospirillum gryphiswaldense</name>
    <dbReference type="NCBI Taxonomy" id="55518"/>
    <lineage>
        <taxon>Bacteria</taxon>
        <taxon>Pseudomonadati</taxon>
        <taxon>Pseudomonadota</taxon>
        <taxon>Alphaproteobacteria</taxon>
        <taxon>Rhodospirillales</taxon>
        <taxon>Rhodospirillaceae</taxon>
        <taxon>Magnetospirillum</taxon>
    </lineage>
</organism>
<gene>
    <name evidence="1" type="ORF">MGR_1229</name>
</gene>
<evidence type="ECO:0000313" key="1">
    <source>
        <dbReference type="EMBL" id="CAM76557.1"/>
    </source>
</evidence>
<accession>A4U100</accession>
<reference evidence="1" key="1">
    <citation type="journal article" date="2007" name="J. Bacteriol.">
        <title>Comparative genome analysis of four magnetotactic bacteria reveals a complex set of group-specific genes implicated in magnetosome biomineralization and function.</title>
        <authorList>
            <person name="Richter M."/>
            <person name="Kube M."/>
            <person name="Bazylinski D.A."/>
            <person name="Lombardot T."/>
            <person name="Gloeckner F.O."/>
            <person name="Reinhardt R."/>
            <person name="Schueler D."/>
        </authorList>
    </citation>
    <scope>NUCLEOTIDE SEQUENCE</scope>
    <source>
        <strain evidence="1">MSR-1</strain>
    </source>
</reference>
<name>A4U100_9PROT</name>
<dbReference type="EMBL" id="CU459003">
    <property type="protein sequence ID" value="CAM76557.1"/>
    <property type="molecule type" value="Genomic_DNA"/>
</dbReference>
<protein>
    <submittedName>
        <fullName evidence="1">Uncharacterized protein</fullName>
    </submittedName>
</protein>